<dbReference type="InterPro" id="IPR010499">
    <property type="entry name" value="AraC_E-bd"/>
</dbReference>
<dbReference type="Proteomes" id="UP000276770">
    <property type="component" value="Unassembled WGS sequence"/>
</dbReference>
<dbReference type="AlphaFoldDB" id="A0A3L7JNC5"/>
<reference evidence="2 3" key="1">
    <citation type="submission" date="2018-10" db="EMBL/GenBank/DDBJ databases">
        <title>Falsibacillus sp. genome draft.</title>
        <authorList>
            <person name="Shi S."/>
        </authorList>
    </citation>
    <scope>NUCLEOTIDE SEQUENCE [LARGE SCALE GENOMIC DNA]</scope>
    <source>
        <strain evidence="2 3">GY 10110</strain>
    </source>
</reference>
<dbReference type="InterPro" id="IPR011256">
    <property type="entry name" value="Reg_factor_effector_dom_sf"/>
</dbReference>
<accession>A0A3L7JNC5</accession>
<dbReference type="Pfam" id="PF06445">
    <property type="entry name" value="GyrI-like"/>
    <property type="match status" value="1"/>
</dbReference>
<evidence type="ECO:0000259" key="1">
    <source>
        <dbReference type="SMART" id="SM00871"/>
    </source>
</evidence>
<dbReference type="Gene3D" id="3.20.80.10">
    <property type="entry name" value="Regulatory factor, effector binding domain"/>
    <property type="match status" value="1"/>
</dbReference>
<evidence type="ECO:0000313" key="3">
    <source>
        <dbReference type="Proteomes" id="UP000276770"/>
    </source>
</evidence>
<feature type="domain" description="AraC effector-binding" evidence="1">
    <location>
        <begin position="1"/>
        <end position="158"/>
    </location>
</feature>
<name>A0A3L7JNC5_9BACI</name>
<dbReference type="PANTHER" id="PTHR36444">
    <property type="entry name" value="TRANSCRIPTIONAL REGULATOR PROTEIN YOBU-RELATED"/>
    <property type="match status" value="1"/>
</dbReference>
<evidence type="ECO:0000313" key="2">
    <source>
        <dbReference type="EMBL" id="RLQ92327.1"/>
    </source>
</evidence>
<dbReference type="SMART" id="SM00871">
    <property type="entry name" value="AraC_E_bind"/>
    <property type="match status" value="1"/>
</dbReference>
<protein>
    <submittedName>
        <fullName evidence="2">AraC family transcriptional regulator</fullName>
    </submittedName>
</protein>
<dbReference type="EMBL" id="RCVZ01000019">
    <property type="protein sequence ID" value="RLQ92327.1"/>
    <property type="molecule type" value="Genomic_DNA"/>
</dbReference>
<proteinExistence type="predicted"/>
<dbReference type="PANTHER" id="PTHR36444:SF3">
    <property type="entry name" value="TRANSCRIPTIONAL ACTIVATOR, PUTATIVE-RELATED"/>
    <property type="match status" value="1"/>
</dbReference>
<dbReference type="RefSeq" id="WP_121682392.1">
    <property type="nucleotide sequence ID" value="NZ_RCVZ01000019.1"/>
</dbReference>
<dbReference type="OrthoDB" id="5337216at2"/>
<sequence>MEPRIKIIQEKKLIGMHKEMTLSEDTTFELWRTFMQNRRHIENRVDDQLYNLKIFPKGIDFMNFSPHDSFQKWAAVEVRDFDQEKEEFEPFTLSTGQYAVFIHKGRADTFPQTLQYIFGEWLPASSFQLDDRPHFERFTKEHDRSDPEVEEEVWIPIK</sequence>
<dbReference type="InterPro" id="IPR029442">
    <property type="entry name" value="GyrI-like"/>
</dbReference>
<organism evidence="2 3">
    <name type="scientific">Falsibacillus albus</name>
    <dbReference type="NCBI Taxonomy" id="2478915"/>
    <lineage>
        <taxon>Bacteria</taxon>
        <taxon>Bacillati</taxon>
        <taxon>Bacillota</taxon>
        <taxon>Bacilli</taxon>
        <taxon>Bacillales</taxon>
        <taxon>Bacillaceae</taxon>
        <taxon>Falsibacillus</taxon>
    </lineage>
</organism>
<dbReference type="SUPFAM" id="SSF55136">
    <property type="entry name" value="Probable bacterial effector-binding domain"/>
    <property type="match status" value="1"/>
</dbReference>
<keyword evidence="3" id="KW-1185">Reference proteome</keyword>
<dbReference type="InterPro" id="IPR053182">
    <property type="entry name" value="YobU-like_regulator"/>
</dbReference>
<gene>
    <name evidence="2" type="ORF">D9X91_19845</name>
</gene>
<comment type="caution">
    <text evidence="2">The sequence shown here is derived from an EMBL/GenBank/DDBJ whole genome shotgun (WGS) entry which is preliminary data.</text>
</comment>